<dbReference type="SUPFAM" id="SSF52047">
    <property type="entry name" value="RNI-like"/>
    <property type="match status" value="1"/>
</dbReference>
<dbReference type="EMBL" id="CAJPEX010005322">
    <property type="protein sequence ID" value="CAG0923538.1"/>
    <property type="molecule type" value="Genomic_DNA"/>
</dbReference>
<evidence type="ECO:0000313" key="2">
    <source>
        <dbReference type="Proteomes" id="UP000678499"/>
    </source>
</evidence>
<dbReference type="Gene3D" id="3.80.10.10">
    <property type="entry name" value="Ribonuclease Inhibitor"/>
    <property type="match status" value="2"/>
</dbReference>
<dbReference type="OrthoDB" id="120976at2759"/>
<reference evidence="1" key="1">
    <citation type="submission" date="2020-11" db="EMBL/GenBank/DDBJ databases">
        <authorList>
            <person name="Tran Van P."/>
        </authorList>
    </citation>
    <scope>NUCLEOTIDE SEQUENCE</scope>
</reference>
<sequence length="386" mass="42613">MMTLNVTHCSLTKADVICLGEVLHRNSSLDSLRVQGLSKIDHIFPLVIGLQENTSLQLLDISSSHVTMTDFPFQCFVQILTRIRSLKSLNISGWTVKLEEARSLHCLGSFLKTCTIRDLNLAGCKIFVSVEDPEKGKYDSLLETLSKGLQPYPECEVAFLNLSGCQVIMMTSRGQVSLQASDLIPFLSPLAKLTSLNASLKRGNDPVCKIGEKTIINFFQSLGSKLSNLRRLTISNWSAQIENSEKASKVIAKSLKQLDLKALTVNRLQVVDGLGQKSLSHIFLSTLLLGLPQLTYFSIKGTVMSVEEAAVVARCIAERHKGPFLDLSVRHFPPEVLKEFRAVLIASGKVFPSVIRCAACHNEELRIELRPAQNTGVWDAFACSLK</sequence>
<name>A0A7R9BZP5_9CRUS</name>
<proteinExistence type="predicted"/>
<dbReference type="InterPro" id="IPR032675">
    <property type="entry name" value="LRR_dom_sf"/>
</dbReference>
<gene>
    <name evidence="1" type="ORF">NMOB1V02_LOCUS11002</name>
</gene>
<dbReference type="AlphaFoldDB" id="A0A7R9BZP5"/>
<evidence type="ECO:0000313" key="1">
    <source>
        <dbReference type="EMBL" id="CAD7283386.1"/>
    </source>
</evidence>
<protein>
    <submittedName>
        <fullName evidence="1">Uncharacterized protein</fullName>
    </submittedName>
</protein>
<keyword evidence="2" id="KW-1185">Reference proteome</keyword>
<accession>A0A7R9BZP5</accession>
<dbReference type="Proteomes" id="UP000678499">
    <property type="component" value="Unassembled WGS sequence"/>
</dbReference>
<organism evidence="1">
    <name type="scientific">Notodromas monacha</name>
    <dbReference type="NCBI Taxonomy" id="399045"/>
    <lineage>
        <taxon>Eukaryota</taxon>
        <taxon>Metazoa</taxon>
        <taxon>Ecdysozoa</taxon>
        <taxon>Arthropoda</taxon>
        <taxon>Crustacea</taxon>
        <taxon>Oligostraca</taxon>
        <taxon>Ostracoda</taxon>
        <taxon>Podocopa</taxon>
        <taxon>Podocopida</taxon>
        <taxon>Cypridocopina</taxon>
        <taxon>Cypridoidea</taxon>
        <taxon>Cyprididae</taxon>
        <taxon>Notodromas</taxon>
    </lineage>
</organism>
<dbReference type="EMBL" id="OA887359">
    <property type="protein sequence ID" value="CAD7283386.1"/>
    <property type="molecule type" value="Genomic_DNA"/>
</dbReference>